<dbReference type="GeneID" id="10508994"/>
<sequence length="211" mass="24561">MTFSEDKRQFRYVDPLNEDFKHLECPLCKDPLEDPIVEPSCRNMVCRSCFETSPEFIKNSVCPICSKKCETIDQTTIPIFITKLLDNLRVKCKVCNSEQEIRRADFTNHAENFCKTQCKLGCGECLTKPQVQSHNQICKKFPVECSAKKLMCKWTGIREDLEEHEKKCIYFGLENALSFILEKLSMLEEKQNVTNSNLTTFKEKFDSKFPK</sequence>
<protein>
    <recommendedName>
        <fullName evidence="2">RING-type domain-containing protein</fullName>
    </recommendedName>
</protein>
<dbReference type="PROSITE" id="PS50089">
    <property type="entry name" value="ZF_RING_2"/>
    <property type="match status" value="1"/>
</dbReference>
<dbReference type="VEuPathDB" id="AmoebaDB:DICPUDRAFT_81752"/>
<dbReference type="OMA" id="HEINCYH"/>
<dbReference type="SUPFAM" id="SSF49599">
    <property type="entry name" value="TRAF domain-like"/>
    <property type="match status" value="1"/>
</dbReference>
<evidence type="ECO:0000313" key="4">
    <source>
        <dbReference type="Proteomes" id="UP000001064"/>
    </source>
</evidence>
<dbReference type="AlphaFoldDB" id="F0ZUG8"/>
<keyword evidence="1" id="KW-0862">Zinc</keyword>
<dbReference type="STRING" id="5786.F0ZUG8"/>
<dbReference type="GO" id="GO:0005737">
    <property type="term" value="C:cytoplasm"/>
    <property type="evidence" value="ECO:0000318"/>
    <property type="project" value="GO_Central"/>
</dbReference>
<dbReference type="Proteomes" id="UP000001064">
    <property type="component" value="Unassembled WGS sequence"/>
</dbReference>
<dbReference type="InterPro" id="IPR013083">
    <property type="entry name" value="Znf_RING/FYVE/PHD"/>
</dbReference>
<keyword evidence="1" id="KW-0863">Zinc-finger</keyword>
<feature type="domain" description="RING-type" evidence="2">
    <location>
        <begin position="25"/>
        <end position="66"/>
    </location>
</feature>
<dbReference type="EMBL" id="GL871194">
    <property type="protein sequence ID" value="EGC32412.1"/>
    <property type="molecule type" value="Genomic_DNA"/>
</dbReference>
<evidence type="ECO:0000259" key="2">
    <source>
        <dbReference type="PROSITE" id="PS50089"/>
    </source>
</evidence>
<dbReference type="SUPFAM" id="SSF57850">
    <property type="entry name" value="RING/U-box"/>
    <property type="match status" value="1"/>
</dbReference>
<dbReference type="OrthoDB" id="21312at2759"/>
<gene>
    <name evidence="3" type="ORF">DICPUDRAFT_81752</name>
</gene>
<proteinExistence type="predicted"/>
<organism evidence="3 4">
    <name type="scientific">Dictyostelium purpureum</name>
    <name type="common">Slime mold</name>
    <dbReference type="NCBI Taxonomy" id="5786"/>
    <lineage>
        <taxon>Eukaryota</taxon>
        <taxon>Amoebozoa</taxon>
        <taxon>Evosea</taxon>
        <taxon>Eumycetozoa</taxon>
        <taxon>Dictyostelia</taxon>
        <taxon>Dictyosteliales</taxon>
        <taxon>Dictyosteliaceae</taxon>
        <taxon>Dictyostelium</taxon>
    </lineage>
</organism>
<dbReference type="InterPro" id="IPR001841">
    <property type="entry name" value="Znf_RING"/>
</dbReference>
<dbReference type="SMART" id="SM00184">
    <property type="entry name" value="RING"/>
    <property type="match status" value="1"/>
</dbReference>
<dbReference type="KEGG" id="dpp:DICPUDRAFT_81752"/>
<dbReference type="RefSeq" id="XP_003291059.1">
    <property type="nucleotide sequence ID" value="XM_003291011.1"/>
</dbReference>
<dbReference type="InParanoid" id="F0ZUG8"/>
<dbReference type="Gene3D" id="3.30.40.10">
    <property type="entry name" value="Zinc/RING finger domain, C3HC4 (zinc finger)"/>
    <property type="match status" value="2"/>
</dbReference>
<accession>F0ZUG8</accession>
<evidence type="ECO:0000313" key="3">
    <source>
        <dbReference type="EMBL" id="EGC32412.1"/>
    </source>
</evidence>
<name>F0ZUG8_DICPU</name>
<evidence type="ECO:0000256" key="1">
    <source>
        <dbReference type="PROSITE-ProRule" id="PRU00175"/>
    </source>
</evidence>
<reference evidence="4" key="1">
    <citation type="journal article" date="2011" name="Genome Biol.">
        <title>Comparative genomics of the social amoebae Dictyostelium discoideum and Dictyostelium purpureum.</title>
        <authorList>
            <consortium name="US DOE Joint Genome Institute (JGI-PGF)"/>
            <person name="Sucgang R."/>
            <person name="Kuo A."/>
            <person name="Tian X."/>
            <person name="Salerno W."/>
            <person name="Parikh A."/>
            <person name="Feasley C.L."/>
            <person name="Dalin E."/>
            <person name="Tu H."/>
            <person name="Huang E."/>
            <person name="Barry K."/>
            <person name="Lindquist E."/>
            <person name="Shapiro H."/>
            <person name="Bruce D."/>
            <person name="Schmutz J."/>
            <person name="Salamov A."/>
            <person name="Fey P."/>
            <person name="Gaudet P."/>
            <person name="Anjard C."/>
            <person name="Babu M.M."/>
            <person name="Basu S."/>
            <person name="Bushmanova Y."/>
            <person name="van der Wel H."/>
            <person name="Katoh-Kurasawa M."/>
            <person name="Dinh C."/>
            <person name="Coutinho P.M."/>
            <person name="Saito T."/>
            <person name="Elias M."/>
            <person name="Schaap P."/>
            <person name="Kay R.R."/>
            <person name="Henrissat B."/>
            <person name="Eichinger L."/>
            <person name="Rivero F."/>
            <person name="Putnam N.H."/>
            <person name="West C.M."/>
            <person name="Loomis W.F."/>
            <person name="Chisholm R.L."/>
            <person name="Shaulsky G."/>
            <person name="Strassmann J.E."/>
            <person name="Queller D.C."/>
            <person name="Kuspa A."/>
            <person name="Grigoriev I.V."/>
        </authorList>
    </citation>
    <scope>NUCLEOTIDE SEQUENCE [LARGE SCALE GENOMIC DNA]</scope>
    <source>
        <strain evidence="4">QSDP1</strain>
    </source>
</reference>
<dbReference type="GO" id="GO:0008270">
    <property type="term" value="F:zinc ion binding"/>
    <property type="evidence" value="ECO:0007669"/>
    <property type="project" value="UniProtKB-KW"/>
</dbReference>
<keyword evidence="1" id="KW-0479">Metal-binding</keyword>
<keyword evidence="4" id="KW-1185">Reference proteome</keyword>